<gene>
    <name evidence="3" type="primary">thpR</name>
    <name evidence="3" type="ORF">JAO78_004285</name>
</gene>
<dbReference type="Proteomes" id="UP000633814">
    <property type="component" value="Unassembled WGS sequence"/>
</dbReference>
<evidence type="ECO:0000313" key="3">
    <source>
        <dbReference type="EMBL" id="MCB5226026.1"/>
    </source>
</evidence>
<sequence length="168" mass="19148">MKRLFFALQFSPAQQQAILTYQQQLIAQYPDARIVTADNFHLTLFFLGQVDGEQEPFLLSAAKTIAPIDITLIFDKFGYFAKPKIAYLAPSVIPEPLLQLQQQITQLCQQQGFEAQHPEFKPHITLLRKVDHEEPLPACAPLVLRIGRFALFHSTQMAGQLRYVPLNE</sequence>
<dbReference type="SUPFAM" id="SSF55144">
    <property type="entry name" value="LigT-like"/>
    <property type="match status" value="1"/>
</dbReference>
<organism evidence="3 4">
    <name type="scientific">Alishewanella maricola</name>
    <dbReference type="NCBI Taxonomy" id="2795740"/>
    <lineage>
        <taxon>Bacteria</taxon>
        <taxon>Pseudomonadati</taxon>
        <taxon>Pseudomonadota</taxon>
        <taxon>Gammaproteobacteria</taxon>
        <taxon>Alteromonadales</taxon>
        <taxon>Alteromonadaceae</taxon>
        <taxon>Alishewanella</taxon>
    </lineage>
</organism>
<proteinExistence type="inferred from homology"/>
<protein>
    <recommendedName>
        <fullName evidence="2">RNA 2',3'-cyclic phosphodiesterase</fullName>
        <shortName evidence="2">RNA 2',3'-CPDase</shortName>
        <ecNumber evidence="2">3.1.4.58</ecNumber>
    </recommendedName>
</protein>
<dbReference type="InterPro" id="IPR009097">
    <property type="entry name" value="Cyclic_Pdiesterase"/>
</dbReference>
<accession>A0ABS8C123</accession>
<feature type="short sequence motif" description="HXTX 2" evidence="2">
    <location>
        <begin position="123"/>
        <end position="126"/>
    </location>
</feature>
<reference evidence="3 4" key="1">
    <citation type="submission" date="2021-10" db="EMBL/GenBank/DDBJ databases">
        <title>Alishewanella koreense sp. nov. isolated from seawater of southwestern coast in South Korea and the proposal for the reclassification of Rheinheimera perlucida and Rheinheimera tuosuensis as Arsukibacterium perlucida and Arsukibacterium tuosuensis.</title>
        <authorList>
            <person name="Kim K.H."/>
            <person name="Ruan W."/>
            <person name="Kim K.R."/>
            <person name="Baek J.H."/>
            <person name="Jeon C.O."/>
        </authorList>
    </citation>
    <scope>NUCLEOTIDE SEQUENCE [LARGE SCALE GENOMIC DNA]</scope>
    <source>
        <strain evidence="3 4">16-MA</strain>
    </source>
</reference>
<comment type="similarity">
    <text evidence="2">Belongs to the 2H phosphoesterase superfamily. ThpR family.</text>
</comment>
<dbReference type="Pfam" id="PF13563">
    <property type="entry name" value="2_5_RNA_ligase2"/>
    <property type="match status" value="1"/>
</dbReference>
<feature type="short sequence motif" description="HXTX 1" evidence="2">
    <location>
        <begin position="41"/>
        <end position="44"/>
    </location>
</feature>
<evidence type="ECO:0000313" key="4">
    <source>
        <dbReference type="Proteomes" id="UP000633814"/>
    </source>
</evidence>
<feature type="active site" description="Proton acceptor" evidence="2">
    <location>
        <position position="123"/>
    </location>
</feature>
<comment type="function">
    <text evidence="2">Hydrolyzes RNA 2',3'-cyclic phosphodiester to an RNA 2'-phosphomonoester.</text>
</comment>
<dbReference type="RefSeq" id="WP_226750119.1">
    <property type="nucleotide sequence ID" value="NZ_JAEINI020000002.1"/>
</dbReference>
<dbReference type="HAMAP" id="MF_01940">
    <property type="entry name" value="RNA_CPDase"/>
    <property type="match status" value="1"/>
</dbReference>
<dbReference type="EMBL" id="JAEINI020000002">
    <property type="protein sequence ID" value="MCB5226026.1"/>
    <property type="molecule type" value="Genomic_DNA"/>
</dbReference>
<evidence type="ECO:0000256" key="1">
    <source>
        <dbReference type="ARBA" id="ARBA00022801"/>
    </source>
</evidence>
<dbReference type="PANTHER" id="PTHR35561:SF1">
    <property type="entry name" value="RNA 2',3'-CYCLIC PHOSPHODIESTERASE"/>
    <property type="match status" value="1"/>
</dbReference>
<comment type="catalytic activity">
    <reaction evidence="2">
        <text>a 3'-end 2',3'-cyclophospho-ribonucleotide-RNA + H2O = a 3'-end 2'-phospho-ribonucleotide-RNA + H(+)</text>
        <dbReference type="Rhea" id="RHEA:11828"/>
        <dbReference type="Rhea" id="RHEA-COMP:10464"/>
        <dbReference type="Rhea" id="RHEA-COMP:17353"/>
        <dbReference type="ChEBI" id="CHEBI:15377"/>
        <dbReference type="ChEBI" id="CHEBI:15378"/>
        <dbReference type="ChEBI" id="CHEBI:83064"/>
        <dbReference type="ChEBI" id="CHEBI:173113"/>
        <dbReference type="EC" id="3.1.4.58"/>
    </reaction>
</comment>
<dbReference type="EC" id="3.1.4.58" evidence="2"/>
<name>A0ABS8C123_9ALTE</name>
<evidence type="ECO:0000256" key="2">
    <source>
        <dbReference type="HAMAP-Rule" id="MF_01940"/>
    </source>
</evidence>
<feature type="active site" description="Proton donor" evidence="2">
    <location>
        <position position="41"/>
    </location>
</feature>
<dbReference type="PANTHER" id="PTHR35561">
    <property type="entry name" value="RNA 2',3'-CYCLIC PHOSPHODIESTERASE"/>
    <property type="match status" value="1"/>
</dbReference>
<dbReference type="NCBIfam" id="TIGR02258">
    <property type="entry name" value="2_5_ligase"/>
    <property type="match status" value="1"/>
</dbReference>
<keyword evidence="4" id="KW-1185">Reference proteome</keyword>
<dbReference type="InterPro" id="IPR004175">
    <property type="entry name" value="RNA_CPDase"/>
</dbReference>
<comment type="caution">
    <text evidence="3">The sequence shown here is derived from an EMBL/GenBank/DDBJ whole genome shotgun (WGS) entry which is preliminary data.</text>
</comment>
<dbReference type="Gene3D" id="3.90.1140.10">
    <property type="entry name" value="Cyclic phosphodiesterase"/>
    <property type="match status" value="1"/>
</dbReference>
<keyword evidence="1 2" id="KW-0378">Hydrolase</keyword>